<sequence>MKKLLLSTALLNMTDALLTVAGIRMGEIEEANPVMAWAYAIDPLFFLTVKFVLTATAIILIPVLHYPLRKSIAGMVIVAFTGYVFVHGIHLAWIGLWFGVW</sequence>
<dbReference type="Proteomes" id="UP000278746">
    <property type="component" value="Unassembled WGS sequence"/>
</dbReference>
<keyword evidence="4" id="KW-1185">Reference proteome</keyword>
<feature type="domain" description="DUF5658" evidence="2">
    <location>
        <begin position="8"/>
        <end position="95"/>
    </location>
</feature>
<evidence type="ECO:0000256" key="1">
    <source>
        <dbReference type="SAM" id="Phobius"/>
    </source>
</evidence>
<dbReference type="InterPro" id="IPR043717">
    <property type="entry name" value="DUF5658"/>
</dbReference>
<keyword evidence="1" id="KW-0472">Membrane</keyword>
<dbReference type="AlphaFoldDB" id="A0A3M7TMI2"/>
<evidence type="ECO:0000259" key="2">
    <source>
        <dbReference type="Pfam" id="PF18902"/>
    </source>
</evidence>
<dbReference type="Pfam" id="PF18902">
    <property type="entry name" value="DUF5658"/>
    <property type="match status" value="1"/>
</dbReference>
<name>A0A3M7TMI2_9BACI</name>
<organism evidence="3 4">
    <name type="scientific">Alteribacter keqinensis</name>
    <dbReference type="NCBI Taxonomy" id="2483800"/>
    <lineage>
        <taxon>Bacteria</taxon>
        <taxon>Bacillati</taxon>
        <taxon>Bacillota</taxon>
        <taxon>Bacilli</taxon>
        <taxon>Bacillales</taxon>
        <taxon>Bacillaceae</taxon>
        <taxon>Alteribacter</taxon>
    </lineage>
</organism>
<gene>
    <name evidence="3" type="ORF">EBO34_16155</name>
</gene>
<feature type="transmembrane region" description="Helical" evidence="1">
    <location>
        <begin position="40"/>
        <end position="64"/>
    </location>
</feature>
<dbReference type="RefSeq" id="WP_122900494.1">
    <property type="nucleotide sequence ID" value="NZ_RHIB01000003.1"/>
</dbReference>
<keyword evidence="1" id="KW-0812">Transmembrane</keyword>
<dbReference type="EMBL" id="RHIB01000003">
    <property type="protein sequence ID" value="RNA66745.1"/>
    <property type="molecule type" value="Genomic_DNA"/>
</dbReference>
<dbReference type="OrthoDB" id="2084666at2"/>
<comment type="caution">
    <text evidence="3">The sequence shown here is derived from an EMBL/GenBank/DDBJ whole genome shotgun (WGS) entry which is preliminary data.</text>
</comment>
<keyword evidence="1" id="KW-1133">Transmembrane helix</keyword>
<evidence type="ECO:0000313" key="4">
    <source>
        <dbReference type="Proteomes" id="UP000278746"/>
    </source>
</evidence>
<protein>
    <recommendedName>
        <fullName evidence="2">DUF5658 domain-containing protein</fullName>
    </recommendedName>
</protein>
<feature type="transmembrane region" description="Helical" evidence="1">
    <location>
        <begin position="76"/>
        <end position="100"/>
    </location>
</feature>
<evidence type="ECO:0000313" key="3">
    <source>
        <dbReference type="EMBL" id="RNA66745.1"/>
    </source>
</evidence>
<accession>A0A3M7TMI2</accession>
<reference evidence="3 4" key="1">
    <citation type="submission" date="2018-10" db="EMBL/GenBank/DDBJ databases">
        <title>Bacillus Keqinensis sp. nov., a moderately halophilic bacterium isolated from a saline-alkaline lake.</title>
        <authorList>
            <person name="Wang H."/>
        </authorList>
    </citation>
    <scope>NUCLEOTIDE SEQUENCE [LARGE SCALE GENOMIC DNA]</scope>
    <source>
        <strain evidence="3 4">KQ-3</strain>
    </source>
</reference>
<proteinExistence type="predicted"/>